<evidence type="ECO:0000259" key="1">
    <source>
        <dbReference type="Pfam" id="PF13966"/>
    </source>
</evidence>
<keyword evidence="3" id="KW-1185">Reference proteome</keyword>
<proteinExistence type="predicted"/>
<organism evidence="2 3">
    <name type="scientific">Dipteronia dyeriana</name>
    <dbReference type="NCBI Taxonomy" id="168575"/>
    <lineage>
        <taxon>Eukaryota</taxon>
        <taxon>Viridiplantae</taxon>
        <taxon>Streptophyta</taxon>
        <taxon>Embryophyta</taxon>
        <taxon>Tracheophyta</taxon>
        <taxon>Spermatophyta</taxon>
        <taxon>Magnoliopsida</taxon>
        <taxon>eudicotyledons</taxon>
        <taxon>Gunneridae</taxon>
        <taxon>Pentapetalae</taxon>
        <taxon>rosids</taxon>
        <taxon>malvids</taxon>
        <taxon>Sapindales</taxon>
        <taxon>Sapindaceae</taxon>
        <taxon>Hippocastanoideae</taxon>
        <taxon>Acereae</taxon>
        <taxon>Dipteronia</taxon>
    </lineage>
</organism>
<sequence>MNAIPSLENLWKRKILVYPRCISCGKGPESTSHSLFGCRTAKKVWSESFFSSSLAKVSLFPVLDVLTSLAGHLFLDDLGEVCMIAWAIWENRNVLLNGGKMRALESVATRALDFLSEFRLSKIACGSPPSSMAARTPSDWIAPPLGALQLNTDFVTHKPSRSIGIGLAIRDNRGKVLACPGQLPAWGLFSGD</sequence>
<dbReference type="AlphaFoldDB" id="A0AAD9TTX4"/>
<evidence type="ECO:0000313" key="3">
    <source>
        <dbReference type="Proteomes" id="UP001280121"/>
    </source>
</evidence>
<protein>
    <recommendedName>
        <fullName evidence="1">Reverse transcriptase zinc-binding domain-containing protein</fullName>
    </recommendedName>
</protein>
<gene>
    <name evidence="2" type="ORF">Ddye_023619</name>
</gene>
<dbReference type="Proteomes" id="UP001280121">
    <property type="component" value="Unassembled WGS sequence"/>
</dbReference>
<evidence type="ECO:0000313" key="2">
    <source>
        <dbReference type="EMBL" id="KAK2641856.1"/>
    </source>
</evidence>
<feature type="domain" description="Reverse transcriptase zinc-binding" evidence="1">
    <location>
        <begin position="2"/>
        <end position="45"/>
    </location>
</feature>
<accession>A0AAD9TTX4</accession>
<comment type="caution">
    <text evidence="2">The sequence shown here is derived from an EMBL/GenBank/DDBJ whole genome shotgun (WGS) entry which is preliminary data.</text>
</comment>
<reference evidence="2" key="1">
    <citation type="journal article" date="2023" name="Plant J.">
        <title>Genome sequences and population genomics provide insights into the demographic history, inbreeding, and mutation load of two 'living fossil' tree species of Dipteronia.</title>
        <authorList>
            <person name="Feng Y."/>
            <person name="Comes H.P."/>
            <person name="Chen J."/>
            <person name="Zhu S."/>
            <person name="Lu R."/>
            <person name="Zhang X."/>
            <person name="Li P."/>
            <person name="Qiu J."/>
            <person name="Olsen K.M."/>
            <person name="Qiu Y."/>
        </authorList>
    </citation>
    <scope>NUCLEOTIDE SEQUENCE</scope>
    <source>
        <strain evidence="2">KIB01</strain>
    </source>
</reference>
<name>A0AAD9TTX4_9ROSI</name>
<dbReference type="EMBL" id="JANJYI010000007">
    <property type="protein sequence ID" value="KAK2641856.1"/>
    <property type="molecule type" value="Genomic_DNA"/>
</dbReference>
<dbReference type="Pfam" id="PF13966">
    <property type="entry name" value="zf-RVT"/>
    <property type="match status" value="1"/>
</dbReference>
<dbReference type="InterPro" id="IPR026960">
    <property type="entry name" value="RVT-Znf"/>
</dbReference>